<evidence type="ECO:0000256" key="1">
    <source>
        <dbReference type="PROSITE-ProRule" id="PRU00076"/>
    </source>
</evidence>
<dbReference type="PROSITE" id="PS50026">
    <property type="entry name" value="EGF_3"/>
    <property type="match status" value="3"/>
</dbReference>
<keyword evidence="5" id="KW-1185">Reference proteome</keyword>
<feature type="disulfide bond" evidence="1">
    <location>
        <begin position="289"/>
        <end position="298"/>
    </location>
</feature>
<dbReference type="PANTHER" id="PTHR24044">
    <property type="entry name" value="NOTCH LIGAND FAMILY MEMBER"/>
    <property type="match status" value="1"/>
</dbReference>
<feature type="domain" description="EGF-like" evidence="3">
    <location>
        <begin position="44"/>
        <end position="77"/>
    </location>
</feature>
<sequence>MLLQNGMLVFVAFAIVVVVVNAGTMTYSINDPILKPSSIVNGGTFDHCNSLECRHGRCDPMQQACICDLGWTGKLCDITIVDHTGTFPLNVFSTRQPIKDSVALLTLLEKLKRNENQKKNVEPVVRQRPRERLFVEITDGLGGAAIYRHSANSATAINKPSENTFIDNSKYIKFDSKPKGTTWLNLGFIGSPQLNADDVPKLVTVDTDDADSVCSSSYQQRPDDDRKCQFGFRCMYGTCSSDSSSKQITFQCKCDPGAMGIFCEQKCCLNCGQNGNCDVRPNGTPFCFCRRGFTGEKCEIEYPLY</sequence>
<feature type="domain" description="EGF-like" evidence="3">
    <location>
        <begin position="269"/>
        <end position="299"/>
    </location>
</feature>
<feature type="domain" description="EGF-like" evidence="3">
    <location>
        <begin position="224"/>
        <end position="264"/>
    </location>
</feature>
<accession>A0A9D3Y8A1</accession>
<evidence type="ECO:0000256" key="2">
    <source>
        <dbReference type="SAM" id="SignalP"/>
    </source>
</evidence>
<dbReference type="Proteomes" id="UP000828390">
    <property type="component" value="Unassembled WGS sequence"/>
</dbReference>
<dbReference type="AlphaFoldDB" id="A0A9D3Y8A1"/>
<dbReference type="InterPro" id="IPR000742">
    <property type="entry name" value="EGF"/>
</dbReference>
<dbReference type="SMART" id="SM00181">
    <property type="entry name" value="EGF"/>
    <property type="match status" value="3"/>
</dbReference>
<dbReference type="EMBL" id="JAIWYP010000016">
    <property type="protein sequence ID" value="KAH3695067.1"/>
    <property type="molecule type" value="Genomic_DNA"/>
</dbReference>
<organism evidence="4 5">
    <name type="scientific">Dreissena polymorpha</name>
    <name type="common">Zebra mussel</name>
    <name type="synonym">Mytilus polymorpha</name>
    <dbReference type="NCBI Taxonomy" id="45954"/>
    <lineage>
        <taxon>Eukaryota</taxon>
        <taxon>Metazoa</taxon>
        <taxon>Spiralia</taxon>
        <taxon>Lophotrochozoa</taxon>
        <taxon>Mollusca</taxon>
        <taxon>Bivalvia</taxon>
        <taxon>Autobranchia</taxon>
        <taxon>Heteroconchia</taxon>
        <taxon>Euheterodonta</taxon>
        <taxon>Imparidentia</taxon>
        <taxon>Neoheterodontei</taxon>
        <taxon>Myida</taxon>
        <taxon>Dreissenoidea</taxon>
        <taxon>Dreissenidae</taxon>
        <taxon>Dreissena</taxon>
    </lineage>
</organism>
<keyword evidence="2" id="KW-0732">Signal</keyword>
<gene>
    <name evidence="4" type="ORF">DPMN_082518</name>
</gene>
<keyword evidence="1" id="KW-1015">Disulfide bond</keyword>
<feature type="signal peptide" evidence="2">
    <location>
        <begin position="1"/>
        <end position="22"/>
    </location>
</feature>
<dbReference type="GO" id="GO:0005112">
    <property type="term" value="F:Notch binding"/>
    <property type="evidence" value="ECO:0007669"/>
    <property type="project" value="TreeGrafter"/>
</dbReference>
<dbReference type="PANTHER" id="PTHR24044:SF420">
    <property type="entry name" value="DELTA AND NOTCH-LIKE EPIDERMAL GROWTH FACTOR-RELATED RECEPTOR ISOFORM X1"/>
    <property type="match status" value="1"/>
</dbReference>
<keyword evidence="1" id="KW-0245">EGF-like domain</keyword>
<feature type="chain" id="PRO_5039482617" description="EGF-like domain-containing protein" evidence="2">
    <location>
        <begin position="23"/>
        <end position="305"/>
    </location>
</feature>
<reference evidence="4" key="1">
    <citation type="journal article" date="2019" name="bioRxiv">
        <title>The Genome of the Zebra Mussel, Dreissena polymorpha: A Resource for Invasive Species Research.</title>
        <authorList>
            <person name="McCartney M.A."/>
            <person name="Auch B."/>
            <person name="Kono T."/>
            <person name="Mallez S."/>
            <person name="Zhang Y."/>
            <person name="Obille A."/>
            <person name="Becker A."/>
            <person name="Abrahante J.E."/>
            <person name="Garbe J."/>
            <person name="Badalamenti J.P."/>
            <person name="Herman A."/>
            <person name="Mangelson H."/>
            <person name="Liachko I."/>
            <person name="Sullivan S."/>
            <person name="Sone E.D."/>
            <person name="Koren S."/>
            <person name="Silverstein K.A.T."/>
            <person name="Beckman K.B."/>
            <person name="Gohl D.M."/>
        </authorList>
    </citation>
    <scope>NUCLEOTIDE SEQUENCE</scope>
    <source>
        <strain evidence="4">Duluth1</strain>
        <tissue evidence="4">Whole animal</tissue>
    </source>
</reference>
<dbReference type="PROSITE" id="PS00022">
    <property type="entry name" value="EGF_1"/>
    <property type="match status" value="3"/>
</dbReference>
<feature type="disulfide bond" evidence="1">
    <location>
        <begin position="67"/>
        <end position="76"/>
    </location>
</feature>
<comment type="caution">
    <text evidence="4">The sequence shown here is derived from an EMBL/GenBank/DDBJ whole genome shotgun (WGS) entry which is preliminary data.</text>
</comment>
<dbReference type="PROSITE" id="PS01186">
    <property type="entry name" value="EGF_2"/>
    <property type="match status" value="2"/>
</dbReference>
<feature type="disulfide bond" evidence="1">
    <location>
        <begin position="48"/>
        <end position="58"/>
    </location>
</feature>
<proteinExistence type="predicted"/>
<comment type="caution">
    <text evidence="1">Lacks conserved residue(s) required for the propagation of feature annotation.</text>
</comment>
<dbReference type="Gene3D" id="2.10.25.10">
    <property type="entry name" value="Laminin"/>
    <property type="match status" value="1"/>
</dbReference>
<evidence type="ECO:0000313" key="4">
    <source>
        <dbReference type="EMBL" id="KAH3695067.1"/>
    </source>
</evidence>
<dbReference type="InterPro" id="IPR050906">
    <property type="entry name" value="Notch_signaling"/>
</dbReference>
<protein>
    <recommendedName>
        <fullName evidence="3">EGF-like domain-containing protein</fullName>
    </recommendedName>
</protein>
<evidence type="ECO:0000313" key="5">
    <source>
        <dbReference type="Proteomes" id="UP000828390"/>
    </source>
</evidence>
<evidence type="ECO:0000259" key="3">
    <source>
        <dbReference type="PROSITE" id="PS50026"/>
    </source>
</evidence>
<reference evidence="4" key="2">
    <citation type="submission" date="2020-11" db="EMBL/GenBank/DDBJ databases">
        <authorList>
            <person name="McCartney M.A."/>
            <person name="Auch B."/>
            <person name="Kono T."/>
            <person name="Mallez S."/>
            <person name="Becker A."/>
            <person name="Gohl D.M."/>
            <person name="Silverstein K.A.T."/>
            <person name="Koren S."/>
            <person name="Bechman K.B."/>
            <person name="Herman A."/>
            <person name="Abrahante J.E."/>
            <person name="Garbe J."/>
        </authorList>
    </citation>
    <scope>NUCLEOTIDE SEQUENCE</scope>
    <source>
        <strain evidence="4">Duluth1</strain>
        <tissue evidence="4">Whole animal</tissue>
    </source>
</reference>
<feature type="disulfide bond" evidence="1">
    <location>
        <begin position="254"/>
        <end position="263"/>
    </location>
</feature>
<name>A0A9D3Y8A1_DREPO</name>